<gene>
    <name evidence="7" type="ORF">AMK59_6730</name>
</gene>
<evidence type="ECO:0000313" key="7">
    <source>
        <dbReference type="EMBL" id="KRT79786.1"/>
    </source>
</evidence>
<evidence type="ECO:0000256" key="6">
    <source>
        <dbReference type="RuleBase" id="RU363108"/>
    </source>
</evidence>
<comment type="subcellular location">
    <subcellularLocation>
        <location evidence="1 6">Cell membrane</location>
        <topology evidence="1 6">Multi-pass membrane protein</topology>
    </subcellularLocation>
</comment>
<dbReference type="InterPro" id="IPR013604">
    <property type="entry name" value="7TM_chemorcpt"/>
</dbReference>
<evidence type="ECO:0000256" key="5">
    <source>
        <dbReference type="ARBA" id="ARBA00023136"/>
    </source>
</evidence>
<reference evidence="7 8" key="1">
    <citation type="submission" date="2015-09" db="EMBL/GenBank/DDBJ databases">
        <title>Draft genome of the scarab beetle Oryctes borbonicus.</title>
        <authorList>
            <person name="Meyer J.M."/>
            <person name="Markov G.V."/>
            <person name="Baskaran P."/>
            <person name="Herrmann M."/>
            <person name="Sommer R.J."/>
            <person name="Roedelsperger C."/>
        </authorList>
    </citation>
    <scope>NUCLEOTIDE SEQUENCE [LARGE SCALE GENOMIC DNA]</scope>
    <source>
        <strain evidence="7">OB123</strain>
        <tissue evidence="7">Whole animal</tissue>
    </source>
</reference>
<organism evidence="7 8">
    <name type="scientific">Oryctes borbonicus</name>
    <dbReference type="NCBI Taxonomy" id="1629725"/>
    <lineage>
        <taxon>Eukaryota</taxon>
        <taxon>Metazoa</taxon>
        <taxon>Ecdysozoa</taxon>
        <taxon>Arthropoda</taxon>
        <taxon>Hexapoda</taxon>
        <taxon>Insecta</taxon>
        <taxon>Pterygota</taxon>
        <taxon>Neoptera</taxon>
        <taxon>Endopterygota</taxon>
        <taxon>Coleoptera</taxon>
        <taxon>Polyphaga</taxon>
        <taxon>Scarabaeiformia</taxon>
        <taxon>Scarabaeidae</taxon>
        <taxon>Dynastinae</taxon>
        <taxon>Oryctes</taxon>
    </lineage>
</organism>
<evidence type="ECO:0000313" key="8">
    <source>
        <dbReference type="Proteomes" id="UP000051574"/>
    </source>
</evidence>
<feature type="transmembrane region" description="Helical" evidence="6">
    <location>
        <begin position="42"/>
        <end position="59"/>
    </location>
</feature>
<name>A0A0T6AXD2_9SCAR</name>
<keyword evidence="6" id="KW-0675">Receptor</keyword>
<proteinExistence type="inferred from homology"/>
<keyword evidence="6" id="KW-0807">Transducer</keyword>
<dbReference type="Pfam" id="PF08395">
    <property type="entry name" value="7tm_7"/>
    <property type="match status" value="1"/>
</dbReference>
<comment type="caution">
    <text evidence="7">The sequence shown here is derived from an EMBL/GenBank/DDBJ whole genome shotgun (WGS) entry which is preliminary data.</text>
</comment>
<evidence type="ECO:0000256" key="3">
    <source>
        <dbReference type="ARBA" id="ARBA00022692"/>
    </source>
</evidence>
<comment type="function">
    <text evidence="6">Gustatory receptor which mediates acceptance or avoidance behavior, depending on its substrates.</text>
</comment>
<keyword evidence="5 6" id="KW-0472">Membrane</keyword>
<evidence type="ECO:0000256" key="2">
    <source>
        <dbReference type="ARBA" id="ARBA00022475"/>
    </source>
</evidence>
<dbReference type="GO" id="GO:0005886">
    <property type="term" value="C:plasma membrane"/>
    <property type="evidence" value="ECO:0007669"/>
    <property type="project" value="UniProtKB-SubCell"/>
</dbReference>
<dbReference type="Proteomes" id="UP000051574">
    <property type="component" value="Unassembled WGS sequence"/>
</dbReference>
<keyword evidence="4 6" id="KW-1133">Transmembrane helix</keyword>
<evidence type="ECO:0000256" key="1">
    <source>
        <dbReference type="ARBA" id="ARBA00004651"/>
    </source>
</evidence>
<comment type="caution">
    <text evidence="6">Lacks conserved residue(s) required for the propagation of feature annotation.</text>
</comment>
<dbReference type="GO" id="GO:0050909">
    <property type="term" value="P:sensory perception of taste"/>
    <property type="evidence" value="ECO:0007669"/>
    <property type="project" value="InterPro"/>
</dbReference>
<feature type="transmembrane region" description="Helical" evidence="6">
    <location>
        <begin position="12"/>
        <end position="30"/>
    </location>
</feature>
<accession>A0A0T6AXD2</accession>
<sequence length="328" mass="38147">MKLHEAEDIYDVILPIYILSKILGLAPFTIAKKILKPHFNPLTLVHILLVIGGMCYNAYLVETLEQQQKMVALALKCELYLGTLMTFTVLTLAIINQKLLIECVEKIDEIDMNMKNINIKINYKNSRRFVSVQIIFITCVFLLKVVLQFFMHSAARLSMYTAFNVFDYINTIMLFQYVDLLLLIRQRFIWMNRRLRQLNNYTDYFEKLTIPLTPIVSDTDTKKYPIRTKLDSELILNNLAAIYVKLCQLSRLVNRTYGIQILVTVGSRFVMITTQLINTYNIIGDPRFDSPIRYTLTFIYLFLHSSKIFMIASLSENTAAKVGCYNFC</sequence>
<protein>
    <recommendedName>
        <fullName evidence="6">Gustatory receptor</fullName>
    </recommendedName>
</protein>
<feature type="transmembrane region" description="Helical" evidence="6">
    <location>
        <begin position="129"/>
        <end position="151"/>
    </location>
</feature>
<dbReference type="GO" id="GO:0007165">
    <property type="term" value="P:signal transduction"/>
    <property type="evidence" value="ECO:0007669"/>
    <property type="project" value="UniProtKB-KW"/>
</dbReference>
<dbReference type="OrthoDB" id="6774420at2759"/>
<keyword evidence="8" id="KW-1185">Reference proteome</keyword>
<keyword evidence="3 6" id="KW-0812">Transmembrane</keyword>
<keyword evidence="2 6" id="KW-1003">Cell membrane</keyword>
<dbReference type="AlphaFoldDB" id="A0A0T6AXD2"/>
<feature type="transmembrane region" description="Helical" evidence="6">
    <location>
        <begin position="163"/>
        <end position="184"/>
    </location>
</feature>
<comment type="similarity">
    <text evidence="6">Belongs to the insect chemoreceptor superfamily. Gustatory receptor (GR) family.</text>
</comment>
<evidence type="ECO:0000256" key="4">
    <source>
        <dbReference type="ARBA" id="ARBA00022989"/>
    </source>
</evidence>
<dbReference type="EMBL" id="LJIG01022585">
    <property type="protein sequence ID" value="KRT79786.1"/>
    <property type="molecule type" value="Genomic_DNA"/>
</dbReference>